<dbReference type="SUPFAM" id="SSF52777">
    <property type="entry name" value="CoA-dependent acyltransferases"/>
    <property type="match status" value="2"/>
</dbReference>
<dbReference type="Pfam" id="PF00501">
    <property type="entry name" value="AMP-binding"/>
    <property type="match status" value="2"/>
</dbReference>
<name>A0ABQ4A103_9ACTN</name>
<dbReference type="Pfam" id="PF00550">
    <property type="entry name" value="PP-binding"/>
    <property type="match status" value="2"/>
</dbReference>
<dbReference type="PANTHER" id="PTHR45527">
    <property type="entry name" value="NONRIBOSOMAL PEPTIDE SYNTHETASE"/>
    <property type="match status" value="1"/>
</dbReference>
<dbReference type="Gene3D" id="2.30.38.10">
    <property type="entry name" value="Luciferase, Domain 3"/>
    <property type="match status" value="2"/>
</dbReference>
<comment type="cofactor">
    <cofactor evidence="1">
        <name>pantetheine 4'-phosphate</name>
        <dbReference type="ChEBI" id="CHEBI:47942"/>
    </cofactor>
</comment>
<dbReference type="InterPro" id="IPR020845">
    <property type="entry name" value="AMP-binding_CS"/>
</dbReference>
<feature type="domain" description="Carrier" evidence="5">
    <location>
        <begin position="1578"/>
        <end position="1653"/>
    </location>
</feature>
<feature type="domain" description="Carrier" evidence="5">
    <location>
        <begin position="1045"/>
        <end position="1120"/>
    </location>
</feature>
<dbReference type="InterPro" id="IPR010071">
    <property type="entry name" value="AA_adenyl_dom"/>
</dbReference>
<dbReference type="EMBL" id="BOMN01000111">
    <property type="protein sequence ID" value="GIE24508.1"/>
    <property type="molecule type" value="Genomic_DNA"/>
</dbReference>
<evidence type="ECO:0000256" key="1">
    <source>
        <dbReference type="ARBA" id="ARBA00001957"/>
    </source>
</evidence>
<keyword evidence="2" id="KW-0596">Phosphopantetheine</keyword>
<evidence type="ECO:0000256" key="4">
    <source>
        <dbReference type="SAM" id="MobiDB-lite"/>
    </source>
</evidence>
<keyword evidence="3" id="KW-0597">Phosphoprotein</keyword>
<gene>
    <name evidence="6" type="ORF">Ahu01nite_076100</name>
</gene>
<dbReference type="Gene3D" id="1.10.1200.10">
    <property type="entry name" value="ACP-like"/>
    <property type="match status" value="2"/>
</dbReference>
<dbReference type="PANTHER" id="PTHR45527:SF1">
    <property type="entry name" value="FATTY ACID SYNTHASE"/>
    <property type="match status" value="1"/>
</dbReference>
<dbReference type="Gene3D" id="3.30.300.30">
    <property type="match status" value="2"/>
</dbReference>
<dbReference type="InterPro" id="IPR020806">
    <property type="entry name" value="PKS_PP-bd"/>
</dbReference>
<dbReference type="Pfam" id="PF00668">
    <property type="entry name" value="Condensation"/>
    <property type="match status" value="1"/>
</dbReference>
<proteinExistence type="predicted"/>
<dbReference type="Gene3D" id="3.30.559.30">
    <property type="entry name" value="Nonribosomal peptide synthetase, condensation domain"/>
    <property type="match status" value="1"/>
</dbReference>
<dbReference type="SUPFAM" id="SSF56801">
    <property type="entry name" value="Acetyl-CoA synthetase-like"/>
    <property type="match status" value="2"/>
</dbReference>
<dbReference type="Gene3D" id="3.40.50.980">
    <property type="match status" value="4"/>
</dbReference>
<dbReference type="PROSITE" id="PS00455">
    <property type="entry name" value="AMP_BINDING"/>
    <property type="match status" value="2"/>
</dbReference>
<feature type="compositionally biased region" description="Basic and acidic residues" evidence="4">
    <location>
        <begin position="1564"/>
        <end position="1577"/>
    </location>
</feature>
<dbReference type="Gene3D" id="3.30.559.10">
    <property type="entry name" value="Chloramphenicol acetyltransferase-like domain"/>
    <property type="match status" value="1"/>
</dbReference>
<dbReference type="InterPro" id="IPR000873">
    <property type="entry name" value="AMP-dep_synth/lig_dom"/>
</dbReference>
<evidence type="ECO:0000256" key="2">
    <source>
        <dbReference type="ARBA" id="ARBA00022450"/>
    </source>
</evidence>
<feature type="region of interest" description="Disordered" evidence="4">
    <location>
        <begin position="1653"/>
        <end position="1686"/>
    </location>
</feature>
<evidence type="ECO:0000313" key="7">
    <source>
        <dbReference type="Proteomes" id="UP000603200"/>
    </source>
</evidence>
<organism evidence="6 7">
    <name type="scientific">Winogradskya humida</name>
    <dbReference type="NCBI Taxonomy" id="113566"/>
    <lineage>
        <taxon>Bacteria</taxon>
        <taxon>Bacillati</taxon>
        <taxon>Actinomycetota</taxon>
        <taxon>Actinomycetes</taxon>
        <taxon>Micromonosporales</taxon>
        <taxon>Micromonosporaceae</taxon>
        <taxon>Winogradskya</taxon>
    </lineage>
</organism>
<comment type="caution">
    <text evidence="6">The sequence shown here is derived from an EMBL/GenBank/DDBJ whole genome shotgun (WGS) entry which is preliminary data.</text>
</comment>
<sequence length="1686" mass="181891">MAAFDADDRCQHDAHPISDQDRQRLLHDRHGTVTELPGRTVPQLFDEQVARDPDAIAVDSADGVLTYAELDRRTRIMAARLAGHDALPGKAIAVQMRRSADLVVTLLAIARAGHAFVPLDARYPAAVTRAMIDRAGCTLIVTDRASGQEALEHGLPLMLAESPGDGSPVTGPADATTGPDALFYIMHTSGSTGEPKGVEVTHRNVTTLALDRIWAGGAHERVLFHSPQAFDASTYELWVPLLSGGRVVVAQEEVTAPLLRRLAGTGRITGLWLTAGLFSALAEGDPGCLTGIRQVWTGGDVVSPRAVERIAAACDDITIFNGYGPTETTTFATRYRIHPGTHDGDDIPIGEPMDNTRVYVLDEQRHLLPPGHPGQLYIGGPRVARGYRNRPDLTEQRFVPDPFGAAGDRLYATGDLVRWDERGQLRYLGRVDDQVKINGFRVEPAEIEAAMIRNPGVAQAAVVVDKDDRGGGRIRAYAIVAEGSQEDVTRLRHDLADRLPGFMVPHEIEFLAELPLTANGKVDRQRLGREPGIAELVHGWVRRRPEALAVHDPMTGHFLTYDELWRLAGRLAGALADAGVRRSDAVAVMLDRSVNSVVAYLAVARAGAAYLPLDPQAPSERITEIITDAAVTAAIVAEGAGRGAIPQTVPVLTVEDQRGEGDPPSVAGAGGPDPLYITYTSGSTGRPKGVVISHRAVISLVTEAEYCPVNAGDRVANTCNPAFDVTTCEIWSTLAGGGTVVPFPLVTDMSMDEWVALVRDERITTMFLTTSLFHTVARERPAAFAPLRNLVIGGEQMELPATLRVLAEGPPGRLINGYGPTEATAFATYFLCTPESLAGRDRIPIGYPLQETNLYVLDDDLAPVPPGEPGELCIGGPGVASAYLNRPELTGQRFVREPRTGDRVYRTGDMVKMVSGDALEMLGRRDRQVKLRGYRIELEEIERTAVASGLVEAAFVDKVGDGVAAELLGAVLPSPRSDVPVDELPAALSARLAERLPGYMVPASWLTLSRLPIGPTGKADRDAIGRSLRLHRPAKTDRPAEHTDGPVTATERQLAQLWSDLLEVPVTGRNASFWELGGHSLRFFTLATRIRDHFGVQLKLRDMFQHPRLGDLADLIDRTRGTVTPPVAVPPGDRREIPAADFQQRVWAAQKLEQSPSLYNVPFAWRLSGPIDADRLAAALAQVIGRHEALRTTFTERDGELHQVVHPPWTPTVERHVCAGDTELRRLLPAEAERAFDLEAGPLLRMALIDTGADQVLTFTVHHLIFDIGSLSIVLDELARHYGGESLDPAVRQYQDLLAGTGLADPAALERGVKRLRGAPSRLAIRPPRRPEAPGAVDLPIPDDLLPRIRRFQDDLGMSWFMVCAAALAATLHRWTGDDDLTFGFPVSTRVSGEFATVVGPCLNTVVVRSTCTATTTVAQLLESIRDGVLEAFEESAMPFGAIVAALNPPRSAGSTPYLDVVIAPQVQAGSPARLGDSVLSPVSMTQGTEVVGKFAVTLGLTVVGNRLTGTLLYRGDRLDAAAATELACQYARTLEAFLTEPDRIVRELDTGLVVPAGPAEGPPPERDPGRARRPAAEADGALTERVAGLWSNVLGHADIGLDDNFFDRGGNSLKLITLHAELCRQYGMDLPIQRLFEHCTISSMAMYLAEAGPAGPPTPAGDAGLDQRGAARRQFAQQRRARRGA</sequence>
<accession>A0ABQ4A103</accession>
<keyword evidence="7" id="KW-1185">Reference proteome</keyword>
<dbReference type="InterPro" id="IPR009081">
    <property type="entry name" value="PP-bd_ACP"/>
</dbReference>
<dbReference type="Proteomes" id="UP000603200">
    <property type="component" value="Unassembled WGS sequence"/>
</dbReference>
<dbReference type="SMART" id="SM00823">
    <property type="entry name" value="PKS_PP"/>
    <property type="match status" value="2"/>
</dbReference>
<evidence type="ECO:0000313" key="6">
    <source>
        <dbReference type="EMBL" id="GIE24508.1"/>
    </source>
</evidence>
<dbReference type="InterPro" id="IPR025110">
    <property type="entry name" value="AMP-bd_C"/>
</dbReference>
<dbReference type="SUPFAM" id="SSF47336">
    <property type="entry name" value="ACP-like"/>
    <property type="match status" value="2"/>
</dbReference>
<dbReference type="InterPro" id="IPR023213">
    <property type="entry name" value="CAT-like_dom_sf"/>
</dbReference>
<dbReference type="InterPro" id="IPR036736">
    <property type="entry name" value="ACP-like_sf"/>
</dbReference>
<dbReference type="NCBIfam" id="TIGR01733">
    <property type="entry name" value="AA-adenyl-dom"/>
    <property type="match status" value="2"/>
</dbReference>
<feature type="compositionally biased region" description="Low complexity" evidence="4">
    <location>
        <begin position="1661"/>
        <end position="1679"/>
    </location>
</feature>
<evidence type="ECO:0000256" key="3">
    <source>
        <dbReference type="ARBA" id="ARBA00022553"/>
    </source>
</evidence>
<feature type="region of interest" description="Disordered" evidence="4">
    <location>
        <begin position="1"/>
        <end position="22"/>
    </location>
</feature>
<dbReference type="CDD" id="cd12117">
    <property type="entry name" value="A_NRPS_Srf_like"/>
    <property type="match status" value="1"/>
</dbReference>
<dbReference type="PROSITE" id="PS50075">
    <property type="entry name" value="CARRIER"/>
    <property type="match status" value="2"/>
</dbReference>
<protein>
    <recommendedName>
        <fullName evidence="5">Carrier domain-containing protein</fullName>
    </recommendedName>
</protein>
<dbReference type="InterPro" id="IPR045851">
    <property type="entry name" value="AMP-bd_C_sf"/>
</dbReference>
<reference evidence="6 7" key="1">
    <citation type="submission" date="2021-01" db="EMBL/GenBank/DDBJ databases">
        <title>Whole genome shotgun sequence of Actinoplanes humidus NBRC 14915.</title>
        <authorList>
            <person name="Komaki H."/>
            <person name="Tamura T."/>
        </authorList>
    </citation>
    <scope>NUCLEOTIDE SEQUENCE [LARGE SCALE GENOMIC DNA]</scope>
    <source>
        <strain evidence="6 7">NBRC 14915</strain>
    </source>
</reference>
<evidence type="ECO:0000259" key="5">
    <source>
        <dbReference type="PROSITE" id="PS50075"/>
    </source>
</evidence>
<feature type="region of interest" description="Disordered" evidence="4">
    <location>
        <begin position="1554"/>
        <end position="1579"/>
    </location>
</feature>
<dbReference type="Pfam" id="PF13193">
    <property type="entry name" value="AMP-binding_C"/>
    <property type="match status" value="1"/>
</dbReference>
<dbReference type="InterPro" id="IPR001242">
    <property type="entry name" value="Condensation_dom"/>
</dbReference>